<dbReference type="InterPro" id="IPR016163">
    <property type="entry name" value="Ald_DH_C"/>
</dbReference>
<evidence type="ECO:0000256" key="1">
    <source>
        <dbReference type="ARBA" id="ARBA00009986"/>
    </source>
</evidence>
<dbReference type="AlphaFoldDB" id="A0A399NIR7"/>
<protein>
    <submittedName>
        <fullName evidence="6">NAD-dependent succinate-semialdehyde dehydrogenase</fullName>
    </submittedName>
</protein>
<dbReference type="GO" id="GO:0009450">
    <property type="term" value="P:gamma-aminobutyric acid catabolic process"/>
    <property type="evidence" value="ECO:0007669"/>
    <property type="project" value="TreeGrafter"/>
</dbReference>
<dbReference type="Proteomes" id="UP000266298">
    <property type="component" value="Unassembled WGS sequence"/>
</dbReference>
<dbReference type="Gene3D" id="3.40.309.10">
    <property type="entry name" value="Aldehyde Dehydrogenase, Chain A, domain 2"/>
    <property type="match status" value="1"/>
</dbReference>
<name>A0A399NIR7_9MICO</name>
<proteinExistence type="inferred from homology"/>
<dbReference type="PROSITE" id="PS00687">
    <property type="entry name" value="ALDEHYDE_DEHYDR_GLU"/>
    <property type="match status" value="1"/>
</dbReference>
<dbReference type="FunFam" id="3.40.605.10:FF:000026">
    <property type="entry name" value="Aldehyde dehydrogenase, putative"/>
    <property type="match status" value="1"/>
</dbReference>
<comment type="caution">
    <text evidence="6">The sequence shown here is derived from an EMBL/GenBank/DDBJ whole genome shotgun (WGS) entry which is preliminary data.</text>
</comment>
<dbReference type="InterPro" id="IPR029510">
    <property type="entry name" value="Ald_DH_CS_GLU"/>
</dbReference>
<reference evidence="6 7" key="1">
    <citation type="submission" date="2018-08" db="EMBL/GenBank/DDBJ databases">
        <title>Genome Sequence of Clavibacter michiganensis Subspecies type strains, and the Atypical Peach-Colored Strains Isolated from Tomato.</title>
        <authorList>
            <person name="Osdaghi E."/>
            <person name="Portier P."/>
            <person name="Briand M."/>
            <person name="Jacques M.-A."/>
        </authorList>
    </citation>
    <scope>NUCLEOTIDE SEQUENCE [LARGE SCALE GENOMIC DNA]</scope>
    <source>
        <strain evidence="6 7">CFBP 7493</strain>
    </source>
</reference>
<dbReference type="EMBL" id="QWEC01000443">
    <property type="protein sequence ID" value="RII92656.1"/>
    <property type="molecule type" value="Genomic_DNA"/>
</dbReference>
<keyword evidence="2 4" id="KW-0560">Oxidoreductase</keyword>
<dbReference type="FunFam" id="3.40.605.10:FF:000007">
    <property type="entry name" value="NAD/NADP-dependent betaine aldehyde dehydrogenase"/>
    <property type="match status" value="1"/>
</dbReference>
<sequence length="441" mass="46867">PADGARALDAAVAAQAAWAATAPRARGEILRRAFDLLQERKDEFALLMTLEMGKPLAESLGEVTYGGEFLRWFSEEAVRITGRYGTNPEGTGRMIVSQHPVGPVLLITPWNFPLAMATRKIAPALAAGCTVVIKPADLTPLTTLRFAELLAEAGLPAGVLNVIPTTRAADVTGPLIADPRLRKLSFTGSTPVGRQLGAQAAQNVLRVSLELGGNAPFVVFADADIDKAVDGAMAAKFRNVGQACTAANRFIVEASIAEAFADRLQERIDRMRIGRGTEEGVTVGPLIDGRAVDKADRLVRDAVDRGATVRAGGEPQDGAGHFYPPTLITGVAEGSDILREEIFGPVVAIVPFDDEDDAVRLANDTEFGLVSYVFTRDLARGQRMIERLETGMTGFNMGVISNAAAPFGGVKQSGLGREGGLEGIHEYLNTKYTLTPDPFAS</sequence>
<dbReference type="Gene3D" id="3.40.605.10">
    <property type="entry name" value="Aldehyde Dehydrogenase, Chain A, domain 1"/>
    <property type="match status" value="1"/>
</dbReference>
<dbReference type="InterPro" id="IPR016161">
    <property type="entry name" value="Ald_DH/histidinol_DH"/>
</dbReference>
<feature type="active site" evidence="3">
    <location>
        <position position="210"/>
    </location>
</feature>
<feature type="domain" description="Aldehyde dehydrogenase" evidence="5">
    <location>
        <begin position="3"/>
        <end position="432"/>
    </location>
</feature>
<feature type="non-terminal residue" evidence="6">
    <location>
        <position position="1"/>
    </location>
</feature>
<comment type="similarity">
    <text evidence="1 4">Belongs to the aldehyde dehydrogenase family.</text>
</comment>
<dbReference type="RefSeq" id="WP_147362482.1">
    <property type="nucleotide sequence ID" value="NZ_QWEC01000443.1"/>
</dbReference>
<dbReference type="CDD" id="cd07103">
    <property type="entry name" value="ALDH_F5_SSADH_GabD"/>
    <property type="match status" value="1"/>
</dbReference>
<dbReference type="FunFam" id="3.40.309.10:FF:000004">
    <property type="entry name" value="Succinate-semialdehyde dehydrogenase I"/>
    <property type="match status" value="1"/>
</dbReference>
<gene>
    <name evidence="6" type="ORF">DZF96_15985</name>
</gene>
<accession>A0A399NIR7</accession>
<dbReference type="InterPro" id="IPR016162">
    <property type="entry name" value="Ald_DH_N"/>
</dbReference>
<dbReference type="InterPro" id="IPR015590">
    <property type="entry name" value="Aldehyde_DH_dom"/>
</dbReference>
<dbReference type="GO" id="GO:0004777">
    <property type="term" value="F:succinate-semialdehyde dehydrogenase (NAD+) activity"/>
    <property type="evidence" value="ECO:0007669"/>
    <property type="project" value="TreeGrafter"/>
</dbReference>
<dbReference type="InterPro" id="IPR050740">
    <property type="entry name" value="Aldehyde_DH_Superfamily"/>
</dbReference>
<evidence type="ECO:0000256" key="4">
    <source>
        <dbReference type="RuleBase" id="RU003345"/>
    </source>
</evidence>
<evidence type="ECO:0000313" key="6">
    <source>
        <dbReference type="EMBL" id="RII92656.1"/>
    </source>
</evidence>
<organism evidence="6 7">
    <name type="scientific">Clavibacter michiganensis</name>
    <dbReference type="NCBI Taxonomy" id="28447"/>
    <lineage>
        <taxon>Bacteria</taxon>
        <taxon>Bacillati</taxon>
        <taxon>Actinomycetota</taxon>
        <taxon>Actinomycetes</taxon>
        <taxon>Micrococcales</taxon>
        <taxon>Microbacteriaceae</taxon>
        <taxon>Clavibacter</taxon>
    </lineage>
</organism>
<dbReference type="SUPFAM" id="SSF53720">
    <property type="entry name" value="ALDH-like"/>
    <property type="match status" value="1"/>
</dbReference>
<dbReference type="PANTHER" id="PTHR43353">
    <property type="entry name" value="SUCCINATE-SEMIALDEHYDE DEHYDROGENASE, MITOCHONDRIAL"/>
    <property type="match status" value="1"/>
</dbReference>
<dbReference type="PANTHER" id="PTHR43353:SF5">
    <property type="entry name" value="SUCCINATE-SEMIALDEHYDE DEHYDROGENASE, MITOCHONDRIAL"/>
    <property type="match status" value="1"/>
</dbReference>
<evidence type="ECO:0000256" key="2">
    <source>
        <dbReference type="ARBA" id="ARBA00023002"/>
    </source>
</evidence>
<dbReference type="Pfam" id="PF00171">
    <property type="entry name" value="Aldedh"/>
    <property type="match status" value="1"/>
</dbReference>
<evidence type="ECO:0000313" key="7">
    <source>
        <dbReference type="Proteomes" id="UP000266298"/>
    </source>
</evidence>
<evidence type="ECO:0000256" key="3">
    <source>
        <dbReference type="PROSITE-ProRule" id="PRU10007"/>
    </source>
</evidence>
<evidence type="ECO:0000259" key="5">
    <source>
        <dbReference type="Pfam" id="PF00171"/>
    </source>
</evidence>